<proteinExistence type="predicted"/>
<organism evidence="2">
    <name type="scientific">Brachypodium distachyon</name>
    <name type="common">Purple false brome</name>
    <name type="synonym">Trachynia distachya</name>
    <dbReference type="NCBI Taxonomy" id="15368"/>
    <lineage>
        <taxon>Eukaryota</taxon>
        <taxon>Viridiplantae</taxon>
        <taxon>Streptophyta</taxon>
        <taxon>Embryophyta</taxon>
        <taxon>Tracheophyta</taxon>
        <taxon>Spermatophyta</taxon>
        <taxon>Magnoliopsida</taxon>
        <taxon>Liliopsida</taxon>
        <taxon>Poales</taxon>
        <taxon>Poaceae</taxon>
        <taxon>BOP clade</taxon>
        <taxon>Pooideae</taxon>
        <taxon>Stipodae</taxon>
        <taxon>Brachypodieae</taxon>
        <taxon>Brachypodium</taxon>
    </lineage>
</organism>
<dbReference type="RefSeq" id="XP_024316208.1">
    <property type="nucleotide sequence ID" value="XM_024460440.1"/>
</dbReference>
<evidence type="ECO:0000259" key="1">
    <source>
        <dbReference type="Pfam" id="PF23635"/>
    </source>
</evidence>
<reference evidence="2" key="2">
    <citation type="submission" date="2017-06" db="EMBL/GenBank/DDBJ databases">
        <title>WGS assembly of Brachypodium distachyon.</title>
        <authorList>
            <consortium name="The International Brachypodium Initiative"/>
            <person name="Lucas S."/>
            <person name="Harmon-Smith M."/>
            <person name="Lail K."/>
            <person name="Tice H."/>
            <person name="Grimwood J."/>
            <person name="Bruce D."/>
            <person name="Barry K."/>
            <person name="Shu S."/>
            <person name="Lindquist E."/>
            <person name="Wang M."/>
            <person name="Pitluck S."/>
            <person name="Vogel J.P."/>
            <person name="Garvin D.F."/>
            <person name="Mockler T.C."/>
            <person name="Schmutz J."/>
            <person name="Rokhsar D."/>
            <person name="Bevan M.W."/>
        </authorList>
    </citation>
    <scope>NUCLEOTIDE SEQUENCE</scope>
    <source>
        <strain evidence="2">Bd21</strain>
    </source>
</reference>
<dbReference type="AlphaFoldDB" id="A0A2K2CV73"/>
<dbReference type="ExpressionAtlas" id="A0A2K2CV73">
    <property type="expression patterns" value="baseline"/>
</dbReference>
<dbReference type="PANTHER" id="PTHR33207">
    <property type="entry name" value="F-BOX DOMAIN CONTAINING PROTEIN-RELATED"/>
    <property type="match status" value="1"/>
</dbReference>
<dbReference type="EMBL" id="CM000882">
    <property type="protein sequence ID" value="PNT65932.1"/>
    <property type="molecule type" value="Genomic_DNA"/>
</dbReference>
<dbReference type="InterPro" id="IPR056594">
    <property type="entry name" value="AT5G49610-like_b-prop"/>
</dbReference>
<dbReference type="EnsemblPlants" id="PNT65932">
    <property type="protein sequence ID" value="PNT65932"/>
    <property type="gene ID" value="BRADI_3g04598v3"/>
</dbReference>
<dbReference type="GeneID" id="100837574"/>
<gene>
    <name evidence="3" type="primary">LOC100837574</name>
    <name evidence="2" type="ORF">BRADI_3g04598v3</name>
</gene>
<dbReference type="STRING" id="15368.A0A2K2CV73"/>
<keyword evidence="4" id="KW-1185">Reference proteome</keyword>
<evidence type="ECO:0000313" key="3">
    <source>
        <dbReference type="EnsemblPlants" id="PNT65932"/>
    </source>
</evidence>
<dbReference type="Gramene" id="PNT65932">
    <property type="protein sequence ID" value="PNT65932"/>
    <property type="gene ID" value="BRADI_3g04598v3"/>
</dbReference>
<evidence type="ECO:0000313" key="4">
    <source>
        <dbReference type="Proteomes" id="UP000008810"/>
    </source>
</evidence>
<accession>A0A2K2CV73</accession>
<dbReference type="Pfam" id="PF23635">
    <property type="entry name" value="Beta-prop_AT5G49610-like"/>
    <property type="match status" value="1"/>
</dbReference>
<evidence type="ECO:0000313" key="2">
    <source>
        <dbReference type="EMBL" id="PNT65932.1"/>
    </source>
</evidence>
<dbReference type="OrthoDB" id="691522at2759"/>
<reference evidence="2 3" key="1">
    <citation type="journal article" date="2010" name="Nature">
        <title>Genome sequencing and analysis of the model grass Brachypodium distachyon.</title>
        <authorList>
            <consortium name="International Brachypodium Initiative"/>
        </authorList>
    </citation>
    <scope>NUCLEOTIDE SEQUENCE [LARGE SCALE GENOMIC DNA]</scope>
    <source>
        <strain evidence="2">Bd21</strain>
        <strain evidence="3">cv. Bd21</strain>
    </source>
</reference>
<sequence>MVFSCDSREWQIFPWSESVAPQLTQSGCWLQVKGGTMLNGFAYWEHTDEAYMLVLNTATQEFSQMRLPDWLEGSGDTYMVGETRNGQLCIVSPVGFGFYVWVWRANADGIYSWVLDNRFKMLNIVEVTKGTPEEHRELRLVAIIDGFVYFSTSETLYDPLSPAWFLSMCMETGKLGKLFKKKLELDIRPYVMAWPPGLLPQLEGA</sequence>
<reference evidence="3" key="3">
    <citation type="submission" date="2018-08" db="UniProtKB">
        <authorList>
            <consortium name="EnsemblPlants"/>
        </authorList>
    </citation>
    <scope>IDENTIFICATION</scope>
    <source>
        <strain evidence="3">cv. Bd21</strain>
    </source>
</reference>
<name>A0A2K2CV73_BRADI</name>
<protein>
    <recommendedName>
        <fullName evidence="1">F-box protein AT5G49610-like beta-propeller domain-containing protein</fullName>
    </recommendedName>
</protein>
<dbReference type="Proteomes" id="UP000008810">
    <property type="component" value="Chromosome 3"/>
</dbReference>
<feature type="domain" description="F-box protein AT5G49610-like beta-propeller" evidence="1">
    <location>
        <begin position="23"/>
        <end position="196"/>
    </location>
</feature>